<accession>U4LCE4</accession>
<evidence type="ECO:0000259" key="9">
    <source>
        <dbReference type="Pfam" id="PF14615"/>
    </source>
</evidence>
<keyword evidence="11" id="KW-1185">Reference proteome</keyword>
<proteinExistence type="inferred from homology"/>
<dbReference type="GO" id="GO:0000027">
    <property type="term" value="P:ribosomal large subunit assembly"/>
    <property type="evidence" value="ECO:0007669"/>
    <property type="project" value="TreeGrafter"/>
</dbReference>
<dbReference type="PANTHER" id="PTHR28127:SF1">
    <property type="entry name" value="RIBOSOME ASSEMBLY PROTEIN 3"/>
    <property type="match status" value="1"/>
</dbReference>
<protein>
    <recommendedName>
        <fullName evidence="4">Ribosome assembly protein 3</fullName>
    </recommendedName>
</protein>
<feature type="region of interest" description="Disordered" evidence="8">
    <location>
        <begin position="1"/>
        <end position="90"/>
    </location>
</feature>
<organism evidence="10 11">
    <name type="scientific">Pyronema omphalodes (strain CBS 100304)</name>
    <name type="common">Pyronema confluens</name>
    <dbReference type="NCBI Taxonomy" id="1076935"/>
    <lineage>
        <taxon>Eukaryota</taxon>
        <taxon>Fungi</taxon>
        <taxon>Dikarya</taxon>
        <taxon>Ascomycota</taxon>
        <taxon>Pezizomycotina</taxon>
        <taxon>Pezizomycetes</taxon>
        <taxon>Pezizales</taxon>
        <taxon>Pyronemataceae</taxon>
        <taxon>Pyronema</taxon>
    </lineage>
</organism>
<dbReference type="InterPro" id="IPR028217">
    <property type="entry name" value="Rsa3_C"/>
</dbReference>
<comment type="similarity">
    <text evidence="3">Belongs to the RSA3 family.</text>
</comment>
<keyword evidence="7" id="KW-0687">Ribonucleoprotein</keyword>
<evidence type="ECO:0000256" key="8">
    <source>
        <dbReference type="SAM" id="MobiDB-lite"/>
    </source>
</evidence>
<dbReference type="STRING" id="1076935.U4LCE4"/>
<dbReference type="Pfam" id="PF14615">
    <property type="entry name" value="Rsa3"/>
    <property type="match status" value="1"/>
</dbReference>
<dbReference type="GO" id="GO:0030687">
    <property type="term" value="C:preribosome, large subunit precursor"/>
    <property type="evidence" value="ECO:0007669"/>
    <property type="project" value="TreeGrafter"/>
</dbReference>
<evidence type="ECO:0000313" key="10">
    <source>
        <dbReference type="EMBL" id="CCX16506.1"/>
    </source>
</evidence>
<dbReference type="PANTHER" id="PTHR28127">
    <property type="entry name" value="RIBOSOME ASSEMBLY PROTEIN 3"/>
    <property type="match status" value="1"/>
</dbReference>
<dbReference type="OrthoDB" id="69550at2759"/>
<evidence type="ECO:0000256" key="2">
    <source>
        <dbReference type="ARBA" id="ARBA00004604"/>
    </source>
</evidence>
<feature type="compositionally biased region" description="Acidic residues" evidence="8">
    <location>
        <begin position="71"/>
        <end position="82"/>
    </location>
</feature>
<dbReference type="AlphaFoldDB" id="U4LCE4"/>
<dbReference type="GO" id="GO:0005730">
    <property type="term" value="C:nucleolus"/>
    <property type="evidence" value="ECO:0007669"/>
    <property type="project" value="UniProtKB-SubCell"/>
</dbReference>
<evidence type="ECO:0000256" key="3">
    <source>
        <dbReference type="ARBA" id="ARBA00006256"/>
    </source>
</evidence>
<comment type="subcellular location">
    <subcellularLocation>
        <location evidence="2">Nucleus</location>
        <location evidence="2">Nucleolus</location>
    </subcellularLocation>
</comment>
<evidence type="ECO:0000256" key="1">
    <source>
        <dbReference type="ARBA" id="ARBA00003035"/>
    </source>
</evidence>
<feature type="compositionally biased region" description="Acidic residues" evidence="8">
    <location>
        <begin position="40"/>
        <end position="49"/>
    </location>
</feature>
<dbReference type="InterPro" id="IPR051898">
    <property type="entry name" value="Ribosome_Assembly_3"/>
</dbReference>
<keyword evidence="5" id="KW-0690">Ribosome biogenesis</keyword>
<dbReference type="eggNOG" id="ENOG502SBU9">
    <property type="taxonomic scope" value="Eukaryota"/>
</dbReference>
<keyword evidence="6" id="KW-0539">Nucleus</keyword>
<comment type="function">
    <text evidence="1">Required for efficient biogenesis of the 60S ribosomal subunit.</text>
</comment>
<dbReference type="OMA" id="QGESMFS"/>
<feature type="domain" description="Ribosome-assembly protein 3 C-terminal" evidence="9">
    <location>
        <begin position="110"/>
        <end position="154"/>
    </location>
</feature>
<evidence type="ECO:0000256" key="4">
    <source>
        <dbReference type="ARBA" id="ARBA00015339"/>
    </source>
</evidence>
<evidence type="ECO:0000256" key="6">
    <source>
        <dbReference type="ARBA" id="ARBA00023242"/>
    </source>
</evidence>
<gene>
    <name evidence="10" type="ORF">PCON_03149</name>
</gene>
<feature type="compositionally biased region" description="Low complexity" evidence="8">
    <location>
        <begin position="29"/>
        <end position="39"/>
    </location>
</feature>
<evidence type="ECO:0000256" key="5">
    <source>
        <dbReference type="ARBA" id="ARBA00022517"/>
    </source>
</evidence>
<evidence type="ECO:0000256" key="7">
    <source>
        <dbReference type="ARBA" id="ARBA00023274"/>
    </source>
</evidence>
<name>U4LCE4_PYROM</name>
<evidence type="ECO:0000313" key="11">
    <source>
        <dbReference type="Proteomes" id="UP000018144"/>
    </source>
</evidence>
<reference evidence="10 11" key="1">
    <citation type="journal article" date="2013" name="PLoS Genet.">
        <title>The genome and development-dependent transcriptomes of Pyronema confluens: a window into fungal evolution.</title>
        <authorList>
            <person name="Traeger S."/>
            <person name="Altegoer F."/>
            <person name="Freitag M."/>
            <person name="Gabaldon T."/>
            <person name="Kempken F."/>
            <person name="Kumar A."/>
            <person name="Marcet-Houben M."/>
            <person name="Poggeler S."/>
            <person name="Stajich J.E."/>
            <person name="Nowrousian M."/>
        </authorList>
    </citation>
    <scope>NUCLEOTIDE SEQUENCE [LARGE SCALE GENOMIC DNA]</scope>
    <source>
        <strain evidence="11">CBS 100304</strain>
        <tissue evidence="10">Vegetative mycelium</tissue>
    </source>
</reference>
<dbReference type="EMBL" id="HF936418">
    <property type="protein sequence ID" value="CCX16506.1"/>
    <property type="molecule type" value="Genomic_DNA"/>
</dbReference>
<dbReference type="Proteomes" id="UP000018144">
    <property type="component" value="Unassembled WGS sequence"/>
</dbReference>
<sequence length="167" mass="18747">MPAAAKRAPTDTNNKRKRRRRNVRTADVSSSDSDSSSSDDSSDSSDSEDEVKGAKKDQDEEMLDVTAVPVIEDDDEEEEEEEKVERKIEKSGTIPASLRQLQDPLSAQKFEEYYLQLVTQEFGDDLNNVRLSKDFGDKSLPMLVRSLKQGVNIFELDEKRMAVNSGA</sequence>